<organism evidence="3 4">
    <name type="scientific">Candidatus Neomicrothrix subdominans</name>
    <dbReference type="NCBI Taxonomy" id="2954438"/>
    <lineage>
        <taxon>Bacteria</taxon>
        <taxon>Bacillati</taxon>
        <taxon>Actinomycetota</taxon>
        <taxon>Acidimicrobiia</taxon>
        <taxon>Acidimicrobiales</taxon>
        <taxon>Microthrixaceae</taxon>
        <taxon>Candidatus Neomicrothrix</taxon>
    </lineage>
</organism>
<dbReference type="EMBL" id="JADJZA010000001">
    <property type="protein sequence ID" value="MBK9296293.1"/>
    <property type="molecule type" value="Genomic_DNA"/>
</dbReference>
<keyword evidence="2" id="KW-0812">Transmembrane</keyword>
<proteinExistence type="predicted"/>
<feature type="transmembrane region" description="Helical" evidence="2">
    <location>
        <begin position="20"/>
        <end position="40"/>
    </location>
</feature>
<feature type="region of interest" description="Disordered" evidence="1">
    <location>
        <begin position="234"/>
        <end position="283"/>
    </location>
</feature>
<evidence type="ECO:0000256" key="2">
    <source>
        <dbReference type="SAM" id="Phobius"/>
    </source>
</evidence>
<comment type="caution">
    <text evidence="3">The sequence shown here is derived from an EMBL/GenBank/DDBJ whole genome shotgun (WGS) entry which is preliminary data.</text>
</comment>
<dbReference type="Proteomes" id="UP000727993">
    <property type="component" value="Unassembled WGS sequence"/>
</dbReference>
<sequence>MADASAPKHPILQRLSGSAVRLVMVAVIVGAVGLGIGQAMGQAISKLPDPTEGAVVLDQLSLGGIDPTTLLLEEGDLPADWKVAPSFPGLVGGTWCGEEVETTGMRSSPIDTATFLFPENNSVLVSEVASFDRPQFAANYVSDVTEVMLDCPSYFEPGFDGKSKVKVEVTDLGTKQPITDYVSRVFQVEGGGNYDIRTVFQVGSSVVALHYAGSERPSRNLMSDVEETILTRVSPDDFGDTSTTVAGVTPLPPQSTNKLDDGKLEKAPANETDDGIPPPTTVG</sequence>
<accession>A0A936TCJ2</accession>
<name>A0A936TCJ2_9ACTN</name>
<feature type="compositionally biased region" description="Basic and acidic residues" evidence="1">
    <location>
        <begin position="258"/>
        <end position="268"/>
    </location>
</feature>
<keyword evidence="2" id="KW-0472">Membrane</keyword>
<evidence type="ECO:0000313" key="4">
    <source>
        <dbReference type="Proteomes" id="UP000727993"/>
    </source>
</evidence>
<evidence type="ECO:0000313" key="3">
    <source>
        <dbReference type="EMBL" id="MBK9296293.1"/>
    </source>
</evidence>
<dbReference type="AlphaFoldDB" id="A0A936TCJ2"/>
<reference evidence="3 4" key="1">
    <citation type="submission" date="2020-10" db="EMBL/GenBank/DDBJ databases">
        <title>Connecting structure to function with the recovery of over 1000 high-quality activated sludge metagenome-assembled genomes encoding full-length rRNA genes using long-read sequencing.</title>
        <authorList>
            <person name="Singleton C.M."/>
            <person name="Petriglieri F."/>
            <person name="Kristensen J.M."/>
            <person name="Kirkegaard R.H."/>
            <person name="Michaelsen T.Y."/>
            <person name="Andersen M.H."/>
            <person name="Karst S.M."/>
            <person name="Dueholm M.S."/>
            <person name="Nielsen P.H."/>
            <person name="Albertsen M."/>
        </authorList>
    </citation>
    <scope>NUCLEOTIDE SEQUENCE [LARGE SCALE GENOMIC DNA]</scope>
    <source>
        <strain evidence="3">Lyne_18-Q3-R50-59_MAXAC.006</strain>
    </source>
</reference>
<keyword evidence="2" id="KW-1133">Transmembrane helix</keyword>
<gene>
    <name evidence="3" type="ORF">IPN02_05400</name>
</gene>
<evidence type="ECO:0000256" key="1">
    <source>
        <dbReference type="SAM" id="MobiDB-lite"/>
    </source>
</evidence>
<protein>
    <submittedName>
        <fullName evidence="3">Uncharacterized protein</fullName>
    </submittedName>
</protein>